<dbReference type="PANTHER" id="PTHR47572">
    <property type="entry name" value="LIPOPROTEIN-RELATED"/>
    <property type="match status" value="1"/>
</dbReference>
<evidence type="ECO:0000313" key="2">
    <source>
        <dbReference type="EMBL" id="PWE00163.1"/>
    </source>
</evidence>
<dbReference type="EMBL" id="QEWP01000004">
    <property type="protein sequence ID" value="PWE00163.1"/>
    <property type="molecule type" value="Genomic_DNA"/>
</dbReference>
<dbReference type="Gene3D" id="2.120.10.30">
    <property type="entry name" value="TolB, C-terminal domain"/>
    <property type="match status" value="1"/>
</dbReference>
<dbReference type="InterPro" id="IPR013658">
    <property type="entry name" value="SGL"/>
</dbReference>
<name>A0A2U2BAU5_9BACT</name>
<dbReference type="OrthoDB" id="241638at2"/>
<evidence type="ECO:0000313" key="3">
    <source>
        <dbReference type="Proteomes" id="UP000244956"/>
    </source>
</evidence>
<dbReference type="PANTHER" id="PTHR47572:SF5">
    <property type="entry name" value="BLR2277 PROTEIN"/>
    <property type="match status" value="1"/>
</dbReference>
<dbReference type="InterPro" id="IPR051262">
    <property type="entry name" value="SMP-30/CGR1_Lactonase"/>
</dbReference>
<dbReference type="SUPFAM" id="SSF63829">
    <property type="entry name" value="Calcium-dependent phosphotriesterase"/>
    <property type="match status" value="1"/>
</dbReference>
<comment type="caution">
    <text evidence="2">The sequence shown here is derived from an EMBL/GenBank/DDBJ whole genome shotgun (WGS) entry which is preliminary data.</text>
</comment>
<dbReference type="AlphaFoldDB" id="A0A2U2BAU5"/>
<dbReference type="Pfam" id="PF08450">
    <property type="entry name" value="SGL"/>
    <property type="match status" value="1"/>
</dbReference>
<feature type="domain" description="SMP-30/Gluconolactonase/LRE-like region" evidence="1">
    <location>
        <begin position="40"/>
        <end position="277"/>
    </location>
</feature>
<accession>A0A2U2BAU5</accession>
<dbReference type="RefSeq" id="WP_109263786.1">
    <property type="nucleotide sequence ID" value="NZ_QEWP01000004.1"/>
</dbReference>
<sequence>MKNLVFIMVGFLIGNLSGLSAQKPFYESYDVTPDSVFMTWAEGPAVDTDGVLYAVNYGQKGTIGLVKPDGTHELFVNLPEGSVGNGIRFWKNNTLLVADYTNHNILQINIPEKTISVFAHNDQMNQPNDLAITSEGVIYASDPDWENSTGNLWMIDKDGNFTLLESGMGTTNGVEVSPDEKHLYVNESNQRNVWVYDINEDGTVANKRLLKKFEDYGMDGMRCDIEGNLYVTRMSKGTVAVLSPEGDLIREVVLKGDKPTNVAFGGEDGKTVYVTVADRGAIEAFRTEIPGRSISLMKLWNGVEDR</sequence>
<reference evidence="2 3" key="1">
    <citation type="submission" date="2018-05" db="EMBL/GenBank/DDBJ databases">
        <title>Marinilabilia rubrum sp. nov., isolated from saltern sediment.</title>
        <authorList>
            <person name="Zhang R."/>
        </authorList>
    </citation>
    <scope>NUCLEOTIDE SEQUENCE [LARGE SCALE GENOMIC DNA]</scope>
    <source>
        <strain evidence="2 3">WTE16</strain>
    </source>
</reference>
<dbReference type="InterPro" id="IPR011042">
    <property type="entry name" value="6-blade_b-propeller_TolB-like"/>
</dbReference>
<keyword evidence="3" id="KW-1185">Reference proteome</keyword>
<organism evidence="2 3">
    <name type="scientific">Marinilabilia rubra</name>
    <dbReference type="NCBI Taxonomy" id="2162893"/>
    <lineage>
        <taxon>Bacteria</taxon>
        <taxon>Pseudomonadati</taxon>
        <taxon>Bacteroidota</taxon>
        <taxon>Bacteroidia</taxon>
        <taxon>Marinilabiliales</taxon>
        <taxon>Marinilabiliaceae</taxon>
        <taxon>Marinilabilia</taxon>
    </lineage>
</organism>
<gene>
    <name evidence="2" type="ORF">DDZ16_07365</name>
</gene>
<protein>
    <submittedName>
        <fullName evidence="2">Gluconolactonase</fullName>
    </submittedName>
</protein>
<evidence type="ECO:0000259" key="1">
    <source>
        <dbReference type="Pfam" id="PF08450"/>
    </source>
</evidence>
<proteinExistence type="predicted"/>
<dbReference type="Proteomes" id="UP000244956">
    <property type="component" value="Unassembled WGS sequence"/>
</dbReference>